<dbReference type="VEuPathDB" id="TriTrypDB:LdCL_240011100"/>
<feature type="compositionally biased region" description="Basic and acidic residues" evidence="1">
    <location>
        <begin position="2408"/>
        <end position="2422"/>
    </location>
</feature>
<accession>A0A504XCI4</accession>
<dbReference type="VEuPathDB" id="TriTrypDB:LdBPK_240610.1"/>
<proteinExistence type="predicted"/>
<gene>
    <name evidence="3" type="ORF">CGC20_11735</name>
</gene>
<evidence type="ECO:0000256" key="1">
    <source>
        <dbReference type="SAM" id="MobiDB-lite"/>
    </source>
</evidence>
<dbReference type="EMBL" id="RHLD01000021">
    <property type="protein sequence ID" value="TPP44869.1"/>
    <property type="molecule type" value="Genomic_DNA"/>
</dbReference>
<dbReference type="Proteomes" id="UP000318821">
    <property type="component" value="Unassembled WGS sequence"/>
</dbReference>
<feature type="domain" description="URB1 N-terminal" evidence="2">
    <location>
        <begin position="1036"/>
        <end position="1086"/>
    </location>
</feature>
<organism evidence="3 4">
    <name type="scientific">Leishmania donovani</name>
    <dbReference type="NCBI Taxonomy" id="5661"/>
    <lineage>
        <taxon>Eukaryota</taxon>
        <taxon>Discoba</taxon>
        <taxon>Euglenozoa</taxon>
        <taxon>Kinetoplastea</taxon>
        <taxon>Metakinetoplastina</taxon>
        <taxon>Trypanosomatida</taxon>
        <taxon>Trypanosomatidae</taxon>
        <taxon>Leishmaniinae</taxon>
        <taxon>Leishmania</taxon>
    </lineage>
</organism>
<dbReference type="InterPro" id="IPR039844">
    <property type="entry name" value="URB1"/>
</dbReference>
<dbReference type="GO" id="GO:0005730">
    <property type="term" value="C:nucleolus"/>
    <property type="evidence" value="ECO:0007669"/>
    <property type="project" value="TreeGrafter"/>
</dbReference>
<feature type="region of interest" description="Disordered" evidence="1">
    <location>
        <begin position="2359"/>
        <end position="2429"/>
    </location>
</feature>
<dbReference type="PANTHER" id="PTHR13500:SF0">
    <property type="entry name" value="NUCLEOLAR PRE-RIBOSOMAL-ASSOCIATED PROTEIN 1"/>
    <property type="match status" value="1"/>
</dbReference>
<name>A0A504XCI4_LEIDO</name>
<feature type="compositionally biased region" description="Low complexity" evidence="1">
    <location>
        <begin position="2381"/>
        <end position="2398"/>
    </location>
</feature>
<reference evidence="4" key="1">
    <citation type="submission" date="2019-02" db="EMBL/GenBank/DDBJ databases">
        <title>FDA dAtabase for Regulatory Grade micrObial Sequences (FDA-ARGOS): Supporting development and validation of Infectious Disease Dx tests.</title>
        <authorList>
            <person name="Duncan R."/>
            <person name="Fisher C."/>
            <person name="Tallon L."/>
            <person name="Sadzewicz L."/>
            <person name="Sengamalay N."/>
            <person name="Ott S."/>
            <person name="Godinez A."/>
            <person name="Nagaraj S."/>
            <person name="Vavikolanu K."/>
            <person name="Vyas G."/>
            <person name="Nadendla S."/>
            <person name="Aluvathingal J."/>
            <person name="Sichtig H."/>
        </authorList>
    </citation>
    <scope>NUCLEOTIDE SEQUENCE [LARGE SCALE GENOMIC DNA]</scope>
    <source>
        <strain evidence="4">FDAARGOS_360</strain>
    </source>
</reference>
<feature type="region of interest" description="Disordered" evidence="1">
    <location>
        <begin position="1550"/>
        <end position="1581"/>
    </location>
</feature>
<dbReference type="PANTHER" id="PTHR13500">
    <property type="entry name" value="NUCLEOLAR PRERIBOSOMAL-ASSOCIATED PROTEIN 1"/>
    <property type="match status" value="1"/>
</dbReference>
<dbReference type="VEuPathDB" id="TriTrypDB:LDHU3_24.0730"/>
<evidence type="ECO:0000313" key="3">
    <source>
        <dbReference type="EMBL" id="TPP44869.1"/>
    </source>
</evidence>
<sequence length="2429" mass="266164">MSTSAAQALEKLVPGRLLQLADSGTPTIVTPLGNEGSLNASIHAYKGKGYLPYFTHAVKAAQRALVNELRAAGVEVPNGAEASHLEGVRGVHCRDEASCSHIIHDEHITATLDDEDTDDTRMIVACDPIQTQLRDDCVECFPRVNKVSGWEELVVRVHLFYPNTAPCMSVQDRRARLVTQKHFVPKNARTLQGYHVFHYAKRGSSVRTPHCESMFPYTPKATESKGFTRESKCTAITVESVFVRDPVRQQRPFYAEDAEQVRVYFSYLRVGAFVTDDELVEHFPLESMDAAAMPAFTDDRDVEKYHVLVRLYLLAHDQGWTATQPHGCPHPLGGRVGLPVLFRTCATEVIVPDACCRDSQLLLRQSLLPDVEMQVTRFCFRRIVSEVLRQRVVAAAADTPERYVPVVCYMPHGDRVPVFTDKQVGVLARLYPHLGIRRPTSRCEWAHLSRTLYQHGISLFDILAAVGVPLRDAHGAVIDTDAYVPYTADMADDYFLVIANRPLRDYTCVTNQRWLCEQLLLPGHRPHINARAFAAWVRYWNAMVQLKHELEKQANLDTVSAHLGLRLPAGKTGQRAACLVNGFVTDAKGGLIFPELGGRRFRDREHVGALLPGAPVLYSFWVDGKLQFTYVRTPMHFVRGLPPKQANGQRPAQSVIAAGGAPANRAWDKVLVHTRKRRIWALEDPSTMPRDLEALELAAAVMWLVHKEAEERLEELAAGPQRYAKWKMPLVGHLLSKYKETVLEGLSKIRHTLQVGDEQANELAVAVSQREEALQALRATLLRHEYFVPTLQTLTVVLTQLVERGNRVALAREVLRGDCAALFRKTLATLSDATLTHVTAALQFLTVAVKDAPLLVLARLRTPADAHAAPAAASTASMSPLAAVATQRRADVPLHLAVFRLQLTYNQRRIRLTRLGFLVQLVTSPMHNAVVDTICSHGVLTHLLEDAAELLREGTSAGMACALSALRVVRELFVQSRHITAEQKRRVLLAQRNVFRLLVRALEFDHVADNAAAILYAIVDETIESPADYASTRVESLEDQGMPNYLLFFLLRQLRPKASERMSQLVLHILQRAPDLIRPYFIRVSGHLAEEGSSHGVAPATARVAVLNLMTRTFLCPMPYHLAAQQVRLEPVVAKTSTFYTMCPRDVADEICPAWVAEYVHRLINGSTNLLMLALAMQLTQAALMRAKRVLPLVLAVQNAAKRNKRASTAGDVAASGSAAEMVVSLPSPCDFTEADLDVLQGNDTAEAEVWDTYNAQVRHHLQAALPSREEFWHRMTQQLHRTLAASAAAPTSSTTSPSSAATDAVLEKTHLVVQRMLLLMKNYVEVFDVRVPWLSAVPLFLPDLAGSTVSSSSVTRGPMTANGSNGHATAAAAPVHPITAALQKQNDILKPWPAASVALLCELLAVSQQRRVPMMKMHHINMSQAVGIGEWPLLLSILLWVTHHRPHSPPRQESMEAVQEARAMGWAAQLLLWTVHSVTIHSTCTMAEAHLWLSCLTPNTVPVFLHVLNHLLMRSLSKVADRVSHELRDAQHGVLATAALHFIDRTKEKQQQKCSTGGGEDEGDGEQHDHQQLQRKQKTPRASLAEFESVVARVVHLWGRRARLLAQAAVATTAELDVPRVTQQEFIEVLILADRQRGFAKAPRHYRSTSQSVHLRTFAFTLHSPALPLPEEDAAVALLSRLSIAVSSASPLDGEEQGGAAKQAPMSTSLVEDVCTALGIEGSLAAKSKAAKVSTPPWFVMGSVCWQVAGVLLSLTHSTASAPSSCSGSTTEAAHKLALRLARALLSDEAALTAHLRANVDHEGSLTGLLVLMLACTRTLLQLISLCRAEQQHLCLSVDECAAMGRVCLDVYSGTLGVQDRLIYAVCLTLHYLSAARHVAHPAAAIAATMEERGDEAAAEQQGKRQRSVVAKYLSSDCHEGAEVPDALVQRRFLLCGHTASATRTPEVEMLSWHLDTLTEEEMTCMALHASSRLHNSIHLQDGSSADGATDLLGAVFPELRSAGDAHVADLERLSLGNVLDLRYMVPLLHRVASIPAAFSAHLPTGRLAHTQMPPSTGGAGRRSQQPTQPRRASSPAAVPRLPTPLAIMLIMSIRPLGRYDDVLHHHLVHFLMHLESVLGTPMPFTHWAITPPLAAISVPLMLERQEALQLRTNKLGGGGKSSGGVTQASAADVAYELRKEIPPQLAFLLQLLRHACEVPQDGVALIESNGLDGLLLLCDMLTASDGQRASYVQCLLVLCTQSAALTRLFARAGHVLAWTVSFLWQLCREYGKATPYPYSGQTFTTALELLRIMCAATVPSKTSLAEAPALSDAAAEQLKESMRQLRAWVVDAHVTARDVLDVFDHMIGRCSHAAHGQHSGAAEADDTHSTEGVGKAQEARAVSPASASQPSSPSSSAKRRRATASRCERHTPPKRMRTEGTAEVGGV</sequence>
<dbReference type="GO" id="GO:0000466">
    <property type="term" value="P:maturation of 5.8S rRNA from tricistronic rRNA transcript (SSU-rRNA, 5.8S rRNA, LSU-rRNA)"/>
    <property type="evidence" value="ECO:0007669"/>
    <property type="project" value="TreeGrafter"/>
</dbReference>
<feature type="region of interest" description="Disordered" evidence="1">
    <location>
        <begin position="2048"/>
        <end position="2080"/>
    </location>
</feature>
<evidence type="ECO:0000259" key="2">
    <source>
        <dbReference type="Pfam" id="PF11707"/>
    </source>
</evidence>
<dbReference type="VEuPathDB" id="TriTrypDB:LDHU3_24.0710"/>
<dbReference type="Pfam" id="PF11707">
    <property type="entry name" value="Npa1"/>
    <property type="match status" value="1"/>
</dbReference>
<comment type="caution">
    <text evidence="3">The sequence shown here is derived from an EMBL/GenBank/DDBJ whole genome shotgun (WGS) entry which is preliminary data.</text>
</comment>
<protein>
    <submittedName>
        <fullName evidence="3">Ribosome 60S biogenesis N-terminal family protein</fullName>
    </submittedName>
</protein>
<dbReference type="VEuPathDB" id="TriTrypDB:LdCL_240010800"/>
<dbReference type="VEuPathDB" id="TriTrypDB:LdBPK_240600.1"/>
<feature type="compositionally biased region" description="Polar residues" evidence="1">
    <location>
        <begin position="2064"/>
        <end position="2073"/>
    </location>
</feature>
<dbReference type="InterPro" id="IPR021714">
    <property type="entry name" value="URB1_N"/>
</dbReference>
<dbReference type="GO" id="GO:0000463">
    <property type="term" value="P:maturation of LSU-rRNA from tricistronic rRNA transcript (SSU-rRNA, 5.8S rRNA, LSU-rRNA)"/>
    <property type="evidence" value="ECO:0007669"/>
    <property type="project" value="TreeGrafter"/>
</dbReference>
<evidence type="ECO:0000313" key="4">
    <source>
        <dbReference type="Proteomes" id="UP000318821"/>
    </source>
</evidence>